<keyword evidence="1" id="KW-0732">Signal</keyword>
<name>A0AAW0BLX4_9AGAR</name>
<reference evidence="2 3" key="1">
    <citation type="submission" date="2024-01" db="EMBL/GenBank/DDBJ databases">
        <title>A draft genome for a cacao thread blight-causing isolate of Paramarasmius palmivorus.</title>
        <authorList>
            <person name="Baruah I.K."/>
            <person name="Bukari Y."/>
            <person name="Amoako-Attah I."/>
            <person name="Meinhardt L.W."/>
            <person name="Bailey B.A."/>
            <person name="Cohen S.P."/>
        </authorList>
    </citation>
    <scope>NUCLEOTIDE SEQUENCE [LARGE SCALE GENOMIC DNA]</scope>
    <source>
        <strain evidence="2 3">GH-12</strain>
    </source>
</reference>
<evidence type="ECO:0000313" key="2">
    <source>
        <dbReference type="EMBL" id="KAK7028117.1"/>
    </source>
</evidence>
<protein>
    <recommendedName>
        <fullName evidence="4">Spherulin-4</fullName>
    </recommendedName>
</protein>
<proteinExistence type="predicted"/>
<dbReference type="PANTHER" id="PTHR35040">
    <property type="match status" value="1"/>
</dbReference>
<comment type="caution">
    <text evidence="2">The sequence shown here is derived from an EMBL/GenBank/DDBJ whole genome shotgun (WGS) entry which is preliminary data.</text>
</comment>
<dbReference type="PANTHER" id="PTHR35040:SF9">
    <property type="entry name" value="4-LIKE CELL SURFACE PROTEIN, PUTATIVE (AFU_ORTHOLOGUE AFUA_4G14080)-RELATED"/>
    <property type="match status" value="1"/>
</dbReference>
<organism evidence="2 3">
    <name type="scientific">Paramarasmius palmivorus</name>
    <dbReference type="NCBI Taxonomy" id="297713"/>
    <lineage>
        <taxon>Eukaryota</taxon>
        <taxon>Fungi</taxon>
        <taxon>Dikarya</taxon>
        <taxon>Basidiomycota</taxon>
        <taxon>Agaricomycotina</taxon>
        <taxon>Agaricomycetes</taxon>
        <taxon>Agaricomycetidae</taxon>
        <taxon>Agaricales</taxon>
        <taxon>Marasmiineae</taxon>
        <taxon>Marasmiaceae</taxon>
        <taxon>Paramarasmius</taxon>
    </lineage>
</organism>
<feature type="chain" id="PRO_5043350940" description="Spherulin-4" evidence="1">
    <location>
        <begin position="21"/>
        <end position="222"/>
    </location>
</feature>
<dbReference type="Proteomes" id="UP001383192">
    <property type="component" value="Unassembled WGS sequence"/>
</dbReference>
<keyword evidence="3" id="KW-1185">Reference proteome</keyword>
<sequence>MLGSFAKLIALLATATTVAAQIQSGVLFPLYIYPFQNTVCGGWTRVVDAATSHPDLPFWLVINPDSGPGLPQTQPNFDWTPCIPQLRSASSNVHIIGYVHTNYGAQTLDAVNTNITTYAGWSSEYRPDAPLPHKRALLLVPVLRRESYSDFNLDQLSFSSSTPASKQAVVLHHGPSTTDASLVNQLIGTDRIGAIFLTDAEYTSIPGDWDNFVDLVQAAASA</sequence>
<dbReference type="Pfam" id="PF12138">
    <property type="entry name" value="Spherulin4"/>
    <property type="match status" value="1"/>
</dbReference>
<dbReference type="AlphaFoldDB" id="A0AAW0BLX4"/>
<feature type="signal peptide" evidence="1">
    <location>
        <begin position="1"/>
        <end position="20"/>
    </location>
</feature>
<dbReference type="InterPro" id="IPR021986">
    <property type="entry name" value="Spherulin4"/>
</dbReference>
<dbReference type="EMBL" id="JAYKXP010000090">
    <property type="protein sequence ID" value="KAK7028117.1"/>
    <property type="molecule type" value="Genomic_DNA"/>
</dbReference>
<gene>
    <name evidence="2" type="ORF">VNI00_014932</name>
</gene>
<evidence type="ECO:0000313" key="3">
    <source>
        <dbReference type="Proteomes" id="UP001383192"/>
    </source>
</evidence>
<evidence type="ECO:0008006" key="4">
    <source>
        <dbReference type="Google" id="ProtNLM"/>
    </source>
</evidence>
<evidence type="ECO:0000256" key="1">
    <source>
        <dbReference type="SAM" id="SignalP"/>
    </source>
</evidence>
<accession>A0AAW0BLX4</accession>